<sequence>MALECLTLRRCTLPPTFHICGRRGTTLGHLKSLVLDVHEGCKPPRKLVIKIHDLVNLKNFESRDVSVGINLDQLIITTNTL</sequence>
<dbReference type="AlphaFoldDB" id="A0A1R3GLL6"/>
<proteinExistence type="predicted"/>
<dbReference type="EMBL" id="AWWV01014058">
    <property type="protein sequence ID" value="OMO58946.1"/>
    <property type="molecule type" value="Genomic_DNA"/>
</dbReference>
<evidence type="ECO:0000313" key="1">
    <source>
        <dbReference type="EMBL" id="OMO58946.1"/>
    </source>
</evidence>
<name>A0A1R3GLL6_COCAP</name>
<comment type="caution">
    <text evidence="1">The sequence shown here is derived from an EMBL/GenBank/DDBJ whole genome shotgun (WGS) entry which is preliminary data.</text>
</comment>
<protein>
    <submittedName>
        <fullName evidence="1">Uncharacterized protein</fullName>
    </submittedName>
</protein>
<dbReference type="Gramene" id="OMO58946">
    <property type="protein sequence ID" value="OMO58946"/>
    <property type="gene ID" value="CCACVL1_25219"/>
</dbReference>
<organism evidence="1 2">
    <name type="scientific">Corchorus capsularis</name>
    <name type="common">Jute</name>
    <dbReference type="NCBI Taxonomy" id="210143"/>
    <lineage>
        <taxon>Eukaryota</taxon>
        <taxon>Viridiplantae</taxon>
        <taxon>Streptophyta</taxon>
        <taxon>Embryophyta</taxon>
        <taxon>Tracheophyta</taxon>
        <taxon>Spermatophyta</taxon>
        <taxon>Magnoliopsida</taxon>
        <taxon>eudicotyledons</taxon>
        <taxon>Gunneridae</taxon>
        <taxon>Pentapetalae</taxon>
        <taxon>rosids</taxon>
        <taxon>malvids</taxon>
        <taxon>Malvales</taxon>
        <taxon>Malvaceae</taxon>
        <taxon>Grewioideae</taxon>
        <taxon>Apeibeae</taxon>
        <taxon>Corchorus</taxon>
    </lineage>
</organism>
<keyword evidence="2" id="KW-1185">Reference proteome</keyword>
<gene>
    <name evidence="1" type="ORF">CCACVL1_25219</name>
</gene>
<reference evidence="1 2" key="1">
    <citation type="submission" date="2013-09" db="EMBL/GenBank/DDBJ databases">
        <title>Corchorus capsularis genome sequencing.</title>
        <authorList>
            <person name="Alam M."/>
            <person name="Haque M.S."/>
            <person name="Islam M.S."/>
            <person name="Emdad E.M."/>
            <person name="Islam M.M."/>
            <person name="Ahmed B."/>
            <person name="Halim A."/>
            <person name="Hossen Q.M.M."/>
            <person name="Hossain M.Z."/>
            <person name="Ahmed R."/>
            <person name="Khan M.M."/>
            <person name="Islam R."/>
            <person name="Rashid M.M."/>
            <person name="Khan S.A."/>
            <person name="Rahman M.S."/>
            <person name="Alam M."/>
        </authorList>
    </citation>
    <scope>NUCLEOTIDE SEQUENCE [LARGE SCALE GENOMIC DNA]</scope>
    <source>
        <strain evidence="2">cv. CVL-1</strain>
        <tissue evidence="1">Whole seedling</tissue>
    </source>
</reference>
<dbReference type="Proteomes" id="UP000188268">
    <property type="component" value="Unassembled WGS sequence"/>
</dbReference>
<evidence type="ECO:0000313" key="2">
    <source>
        <dbReference type="Proteomes" id="UP000188268"/>
    </source>
</evidence>
<accession>A0A1R3GLL6</accession>